<feature type="region of interest" description="Disordered" evidence="1">
    <location>
        <begin position="1"/>
        <end position="36"/>
    </location>
</feature>
<keyword evidence="3" id="KW-1185">Reference proteome</keyword>
<name>A0A2P7ZYB0_9PEZI</name>
<sequence length="239" mass="28040">MADLTEDQLTDFERRMRARRPQNPSPRDPSMSTEVNQADDIERQLVRDSHRAWGFVIYRCTYDSDDQWATFLDRLRTRTRESFAEYNGEDILDLLAYTIIEDRSVFEDATVELVREHFGQWCETAPQQEQGAPPGRSIRYSYCIQVDASALKSVVHDAQPPPQFDSQHKGFVNLIDRAWQLNLDESDSEDSSERAGQQDQQDTGWMRVAYDQLYPAWYCLVNQMQWPDFYRRPPEIARA</sequence>
<dbReference type="OrthoDB" id="4424523at2759"/>
<accession>A0A2P7ZYB0</accession>
<evidence type="ECO:0000313" key="2">
    <source>
        <dbReference type="EMBL" id="PSK53208.1"/>
    </source>
</evidence>
<evidence type="ECO:0000313" key="3">
    <source>
        <dbReference type="Proteomes" id="UP000243723"/>
    </source>
</evidence>
<dbReference type="AlphaFoldDB" id="A0A2P7ZYB0"/>
<protein>
    <submittedName>
        <fullName evidence="2">Uncharacterized protein</fullName>
    </submittedName>
</protein>
<organism evidence="2 3">
    <name type="scientific">Elsinoe australis</name>
    <dbReference type="NCBI Taxonomy" id="40998"/>
    <lineage>
        <taxon>Eukaryota</taxon>
        <taxon>Fungi</taxon>
        <taxon>Dikarya</taxon>
        <taxon>Ascomycota</taxon>
        <taxon>Pezizomycotina</taxon>
        <taxon>Dothideomycetes</taxon>
        <taxon>Dothideomycetidae</taxon>
        <taxon>Myriangiales</taxon>
        <taxon>Elsinoaceae</taxon>
        <taxon>Elsinoe</taxon>
    </lineage>
</organism>
<gene>
    <name evidence="2" type="ORF">B9Z65_3408</name>
</gene>
<dbReference type="EMBL" id="NHZQ01000102">
    <property type="protein sequence ID" value="PSK53208.1"/>
    <property type="molecule type" value="Genomic_DNA"/>
</dbReference>
<dbReference type="STRING" id="40998.A0A2P7ZYB0"/>
<evidence type="ECO:0000256" key="1">
    <source>
        <dbReference type="SAM" id="MobiDB-lite"/>
    </source>
</evidence>
<reference evidence="2 3" key="1">
    <citation type="submission" date="2017-05" db="EMBL/GenBank/DDBJ databases">
        <title>Draft genome sequence of Elsinoe australis.</title>
        <authorList>
            <person name="Cheng Q."/>
        </authorList>
    </citation>
    <scope>NUCLEOTIDE SEQUENCE [LARGE SCALE GENOMIC DNA]</scope>
    <source>
        <strain evidence="2 3">NL1</strain>
    </source>
</reference>
<proteinExistence type="predicted"/>
<comment type="caution">
    <text evidence="2">The sequence shown here is derived from an EMBL/GenBank/DDBJ whole genome shotgun (WGS) entry which is preliminary data.</text>
</comment>
<dbReference type="Proteomes" id="UP000243723">
    <property type="component" value="Unassembled WGS sequence"/>
</dbReference>
<feature type="compositionally biased region" description="Acidic residues" evidence="1">
    <location>
        <begin position="1"/>
        <end position="10"/>
    </location>
</feature>